<feature type="signal peptide" evidence="1">
    <location>
        <begin position="1"/>
        <end position="20"/>
    </location>
</feature>
<evidence type="ECO:0000256" key="1">
    <source>
        <dbReference type="SAM" id="SignalP"/>
    </source>
</evidence>
<protein>
    <recommendedName>
        <fullName evidence="4">Secreted protein</fullName>
    </recommendedName>
</protein>
<comment type="caution">
    <text evidence="2">The sequence shown here is derived from an EMBL/GenBank/DDBJ whole genome shotgun (WGS) entry which is preliminary data.</text>
</comment>
<reference evidence="2 3" key="1">
    <citation type="journal article" date="2016" name="Nat. Commun.">
        <title>Thousands of microbial genomes shed light on interconnected biogeochemical processes in an aquifer system.</title>
        <authorList>
            <person name="Anantharaman K."/>
            <person name="Brown C.T."/>
            <person name="Hug L.A."/>
            <person name="Sharon I."/>
            <person name="Castelle C.J."/>
            <person name="Probst A.J."/>
            <person name="Thomas B.C."/>
            <person name="Singh A."/>
            <person name="Wilkins M.J."/>
            <person name="Karaoz U."/>
            <person name="Brodie E.L."/>
            <person name="Williams K.H."/>
            <person name="Hubbard S.S."/>
            <person name="Banfield J.F."/>
        </authorList>
    </citation>
    <scope>NUCLEOTIDE SEQUENCE [LARGE SCALE GENOMIC DNA]</scope>
</reference>
<name>A0A1F6GFA8_9PROT</name>
<feature type="chain" id="PRO_5009524693" description="Secreted protein" evidence="1">
    <location>
        <begin position="21"/>
        <end position="79"/>
    </location>
</feature>
<organism evidence="2 3">
    <name type="scientific">Candidatus Lambdaproteobacteria bacterium RIFOXYD2_FULL_50_16</name>
    <dbReference type="NCBI Taxonomy" id="1817772"/>
    <lineage>
        <taxon>Bacteria</taxon>
        <taxon>Pseudomonadati</taxon>
        <taxon>Pseudomonadota</taxon>
        <taxon>Candidatus Lambdaproteobacteria</taxon>
    </lineage>
</organism>
<evidence type="ECO:0000313" key="2">
    <source>
        <dbReference type="EMBL" id="OGG96807.1"/>
    </source>
</evidence>
<accession>A0A1F6GFA8</accession>
<proteinExistence type="predicted"/>
<gene>
    <name evidence="2" type="ORF">A2527_00750</name>
</gene>
<dbReference type="EMBL" id="MFNE01000009">
    <property type="protein sequence ID" value="OGG96807.1"/>
    <property type="molecule type" value="Genomic_DNA"/>
</dbReference>
<evidence type="ECO:0000313" key="3">
    <source>
        <dbReference type="Proteomes" id="UP000178449"/>
    </source>
</evidence>
<dbReference type="STRING" id="1817772.A2527_00750"/>
<sequence>MRLLVFALMATLLTVPSVFAVVQTEAPRNKEVVYKQQYTCTNGEWKTVIRQRTNDNGLNERVVGYKCIREPGKKAKTSE</sequence>
<evidence type="ECO:0008006" key="4">
    <source>
        <dbReference type="Google" id="ProtNLM"/>
    </source>
</evidence>
<dbReference type="Proteomes" id="UP000178449">
    <property type="component" value="Unassembled WGS sequence"/>
</dbReference>
<dbReference type="AlphaFoldDB" id="A0A1F6GFA8"/>
<keyword evidence="1" id="KW-0732">Signal</keyword>